<feature type="transmembrane region" description="Helical" evidence="7">
    <location>
        <begin position="205"/>
        <end position="226"/>
    </location>
</feature>
<dbReference type="OrthoDB" id="4096362at2759"/>
<dbReference type="PANTHER" id="PTHR22883">
    <property type="entry name" value="ZINC FINGER DHHC DOMAIN CONTAINING PROTEIN"/>
    <property type="match status" value="1"/>
</dbReference>
<evidence type="ECO:0000256" key="2">
    <source>
        <dbReference type="ARBA" id="ARBA00022679"/>
    </source>
</evidence>
<feature type="transmembrane region" description="Helical" evidence="7">
    <location>
        <begin position="246"/>
        <end position="270"/>
    </location>
</feature>
<dbReference type="EMBL" id="MKGL01000187">
    <property type="protein sequence ID" value="RNF03676.1"/>
    <property type="molecule type" value="Genomic_DNA"/>
</dbReference>
<dbReference type="GO" id="GO:0005783">
    <property type="term" value="C:endoplasmic reticulum"/>
    <property type="evidence" value="ECO:0007669"/>
    <property type="project" value="TreeGrafter"/>
</dbReference>
<dbReference type="PANTHER" id="PTHR22883:SF478">
    <property type="entry name" value="PALMITOYLTRANSFERASE"/>
    <property type="match status" value="1"/>
</dbReference>
<evidence type="ECO:0000313" key="9">
    <source>
        <dbReference type="EMBL" id="RNF03676.1"/>
    </source>
</evidence>
<dbReference type="Pfam" id="PF01529">
    <property type="entry name" value="DHHC"/>
    <property type="match status" value="1"/>
</dbReference>
<keyword evidence="5 7" id="KW-0472">Membrane</keyword>
<sequence length="325" mass="35886">MASSLVEHDGNLSTAHEAYFRQQPHKQEGDCQKTSGEVYFPFMSGHQHQQQQQPPQLFRANGAKRVIGRSRLICCCVLSRDGVNSICIIVILLAGVAVFMFGVVPRGEVYSYVVVSVLTAAAIACLVMSVAVDPGILLPLPPDPTRQPETVIVNGKEVLCKVCPTCHILRPPRSTHCQFCDYCVEEFDHHCGVVGSCVAKRTFRFFGGFFVFTAFLTLYIGIRTLVVLSTCNCDWAAGQGRWELGAAVLSMIASGVGSCTVIPFAFYYIYLGCMNSTQKEAARFSLGFCEVNHDYHQGCWRNFFGRYFGPLGKSRITAENANLYV</sequence>
<dbReference type="GO" id="GO:0016020">
    <property type="term" value="C:membrane"/>
    <property type="evidence" value="ECO:0007669"/>
    <property type="project" value="UniProtKB-SubCell"/>
</dbReference>
<evidence type="ECO:0000256" key="1">
    <source>
        <dbReference type="ARBA" id="ARBA00004141"/>
    </source>
</evidence>
<dbReference type="GO" id="GO:0019706">
    <property type="term" value="F:protein-cysteine S-palmitoyltransferase activity"/>
    <property type="evidence" value="ECO:0007669"/>
    <property type="project" value="UniProtKB-EC"/>
</dbReference>
<comment type="domain">
    <text evidence="7">The DHHC domain is required for palmitoyltransferase activity.</text>
</comment>
<organism evidence="9 10">
    <name type="scientific">Trypanosoma rangeli</name>
    <dbReference type="NCBI Taxonomy" id="5698"/>
    <lineage>
        <taxon>Eukaryota</taxon>
        <taxon>Discoba</taxon>
        <taxon>Euglenozoa</taxon>
        <taxon>Kinetoplastea</taxon>
        <taxon>Metakinetoplastina</taxon>
        <taxon>Trypanosomatida</taxon>
        <taxon>Trypanosomatidae</taxon>
        <taxon>Trypanosoma</taxon>
        <taxon>Herpetosoma</taxon>
    </lineage>
</organism>
<comment type="similarity">
    <text evidence="7">Belongs to the DHHC palmitoyltransferase family.</text>
</comment>
<dbReference type="GO" id="GO:0005794">
    <property type="term" value="C:Golgi apparatus"/>
    <property type="evidence" value="ECO:0007669"/>
    <property type="project" value="TreeGrafter"/>
</dbReference>
<feature type="transmembrane region" description="Helical" evidence="7">
    <location>
        <begin position="86"/>
        <end position="104"/>
    </location>
</feature>
<comment type="subcellular location">
    <subcellularLocation>
        <location evidence="1">Membrane</location>
        <topology evidence="1">Multi-pass membrane protein</topology>
    </subcellularLocation>
</comment>
<accession>A0A422NE16</accession>
<dbReference type="InterPro" id="IPR039859">
    <property type="entry name" value="PFA4/ZDH16/20/ERF2-like"/>
</dbReference>
<proteinExistence type="inferred from homology"/>
<evidence type="ECO:0000256" key="7">
    <source>
        <dbReference type="RuleBase" id="RU079119"/>
    </source>
</evidence>
<evidence type="ECO:0000313" key="10">
    <source>
        <dbReference type="Proteomes" id="UP000283634"/>
    </source>
</evidence>
<protein>
    <recommendedName>
        <fullName evidence="7">Palmitoyltransferase</fullName>
        <ecNumber evidence="7">2.3.1.225</ecNumber>
    </recommendedName>
</protein>
<feature type="transmembrane region" description="Helical" evidence="7">
    <location>
        <begin position="110"/>
        <end position="132"/>
    </location>
</feature>
<reference evidence="9 10" key="1">
    <citation type="journal article" date="2018" name="BMC Genomics">
        <title>Genomic comparison of Trypanosoma conorhini and Trypanosoma rangeli to Trypanosoma cruzi strains of high and low virulence.</title>
        <authorList>
            <person name="Bradwell K.R."/>
            <person name="Koparde V.N."/>
            <person name="Matveyev A.V."/>
            <person name="Serrano M.G."/>
            <person name="Alves J.M."/>
            <person name="Parikh H."/>
            <person name="Huang B."/>
            <person name="Lee V."/>
            <person name="Espinosa-Alvarez O."/>
            <person name="Ortiz P.A."/>
            <person name="Costa-Martins A.G."/>
            <person name="Teixeira M.M."/>
            <person name="Buck G.A."/>
        </authorList>
    </citation>
    <scope>NUCLEOTIDE SEQUENCE [LARGE SCALE GENOMIC DNA]</scope>
    <source>
        <strain evidence="9 10">AM80</strain>
    </source>
</reference>
<keyword evidence="2 7" id="KW-0808">Transferase</keyword>
<comment type="catalytic activity">
    <reaction evidence="7">
        <text>L-cysteinyl-[protein] + hexadecanoyl-CoA = S-hexadecanoyl-L-cysteinyl-[protein] + CoA</text>
        <dbReference type="Rhea" id="RHEA:36683"/>
        <dbReference type="Rhea" id="RHEA-COMP:10131"/>
        <dbReference type="Rhea" id="RHEA-COMP:11032"/>
        <dbReference type="ChEBI" id="CHEBI:29950"/>
        <dbReference type="ChEBI" id="CHEBI:57287"/>
        <dbReference type="ChEBI" id="CHEBI:57379"/>
        <dbReference type="ChEBI" id="CHEBI:74151"/>
        <dbReference type="EC" id="2.3.1.225"/>
    </reaction>
</comment>
<evidence type="ECO:0000256" key="4">
    <source>
        <dbReference type="ARBA" id="ARBA00022989"/>
    </source>
</evidence>
<keyword evidence="3 7" id="KW-0812">Transmembrane</keyword>
<evidence type="ECO:0000256" key="5">
    <source>
        <dbReference type="ARBA" id="ARBA00023136"/>
    </source>
</evidence>
<dbReference type="PROSITE" id="PS50216">
    <property type="entry name" value="DHHC"/>
    <property type="match status" value="1"/>
</dbReference>
<evidence type="ECO:0000256" key="3">
    <source>
        <dbReference type="ARBA" id="ARBA00022692"/>
    </source>
</evidence>
<comment type="caution">
    <text evidence="9">The sequence shown here is derived from an EMBL/GenBank/DDBJ whole genome shotgun (WGS) entry which is preliminary data.</text>
</comment>
<keyword evidence="6 7" id="KW-0012">Acyltransferase</keyword>
<keyword evidence="4 7" id="KW-1133">Transmembrane helix</keyword>
<dbReference type="AlphaFoldDB" id="A0A422NE16"/>
<dbReference type="RefSeq" id="XP_029237653.1">
    <property type="nucleotide sequence ID" value="XM_029382642.1"/>
</dbReference>
<dbReference type="EC" id="2.3.1.225" evidence="7"/>
<evidence type="ECO:0000259" key="8">
    <source>
        <dbReference type="Pfam" id="PF01529"/>
    </source>
</evidence>
<dbReference type="OMA" id="NSICIVA"/>
<dbReference type="GeneID" id="40329708"/>
<dbReference type="Proteomes" id="UP000283634">
    <property type="component" value="Unassembled WGS sequence"/>
</dbReference>
<keyword evidence="10" id="KW-1185">Reference proteome</keyword>
<feature type="domain" description="Palmitoyltransferase DHHC" evidence="8">
    <location>
        <begin position="161"/>
        <end position="282"/>
    </location>
</feature>
<name>A0A422NE16_TRYRA</name>
<evidence type="ECO:0000256" key="6">
    <source>
        <dbReference type="ARBA" id="ARBA00023315"/>
    </source>
</evidence>
<dbReference type="InterPro" id="IPR001594">
    <property type="entry name" value="Palmitoyltrfase_DHHC"/>
</dbReference>
<dbReference type="VEuPathDB" id="TriTrypDB:TRSC58_02013"/>
<dbReference type="GO" id="GO:0006612">
    <property type="term" value="P:protein targeting to membrane"/>
    <property type="evidence" value="ECO:0007669"/>
    <property type="project" value="TreeGrafter"/>
</dbReference>
<gene>
    <name evidence="9" type="ORF">TraAM80_05775</name>
</gene>